<comment type="caution">
    <text evidence="1">The sequence shown here is derived from an EMBL/GenBank/DDBJ whole genome shotgun (WGS) entry which is preliminary data.</text>
</comment>
<evidence type="ECO:0000313" key="1">
    <source>
        <dbReference type="EMBL" id="RHX85236.1"/>
    </source>
</evidence>
<dbReference type="AlphaFoldDB" id="A0A8B3CNS9"/>
<organism evidence="1 2">
    <name type="scientific">Leptospira stimsonii</name>
    <dbReference type="NCBI Taxonomy" id="2202203"/>
    <lineage>
        <taxon>Bacteria</taxon>
        <taxon>Pseudomonadati</taxon>
        <taxon>Spirochaetota</taxon>
        <taxon>Spirochaetia</taxon>
        <taxon>Leptospirales</taxon>
        <taxon>Leptospiraceae</taxon>
        <taxon>Leptospira</taxon>
    </lineage>
</organism>
<proteinExistence type="predicted"/>
<evidence type="ECO:0000313" key="2">
    <source>
        <dbReference type="Proteomes" id="UP000266669"/>
    </source>
</evidence>
<protein>
    <submittedName>
        <fullName evidence="1">Uncharacterized protein</fullName>
    </submittedName>
</protein>
<dbReference type="EMBL" id="QHCS01000003">
    <property type="protein sequence ID" value="RHX85236.1"/>
    <property type="molecule type" value="Genomic_DNA"/>
</dbReference>
<dbReference type="Proteomes" id="UP000266669">
    <property type="component" value="Unassembled WGS sequence"/>
</dbReference>
<accession>A0A8B3CNS9</accession>
<sequence>MIFEKNRNKILKIKTFRRSFERFLLEEKFRSYGLFRLNSFTIRVWNSKANYILGFSFSRIELTIFQIVLLSELQ</sequence>
<gene>
    <name evidence="1" type="ORF">DLM78_14025</name>
</gene>
<name>A0A8B3CNS9_9LEPT</name>
<reference evidence="2" key="1">
    <citation type="submission" date="2018-05" db="EMBL/GenBank/DDBJ databases">
        <title>Leptospira yasudae sp. nov. and Leptospira stimsonii sp. nov., two pathogenic species of the genus Leptospira isolated from environmental sources.</title>
        <authorList>
            <person name="Casanovas-Massana A."/>
            <person name="Hamond C."/>
            <person name="Santos L.A."/>
            <person name="Hacker K.P."/>
            <person name="Balassiano I."/>
            <person name="Medeiros M.A."/>
            <person name="Reis M.G."/>
            <person name="Ko A.I."/>
            <person name="Wunder E.A."/>
        </authorList>
    </citation>
    <scope>NUCLEOTIDE SEQUENCE [LARGE SCALE GENOMIC DNA]</scope>
    <source>
        <strain evidence="2">AMB6-RJ</strain>
    </source>
</reference>